<keyword evidence="2" id="KW-0732">Signal</keyword>
<evidence type="ECO:0000313" key="4">
    <source>
        <dbReference type="Proteomes" id="UP000014285"/>
    </source>
</evidence>
<feature type="compositionally biased region" description="Basic and acidic residues" evidence="1">
    <location>
        <begin position="60"/>
        <end position="69"/>
    </location>
</feature>
<evidence type="ECO:0008006" key="5">
    <source>
        <dbReference type="Google" id="ProtNLM"/>
    </source>
</evidence>
<feature type="compositionally biased region" description="Basic and acidic residues" evidence="1">
    <location>
        <begin position="33"/>
        <end position="47"/>
    </location>
</feature>
<protein>
    <recommendedName>
        <fullName evidence="5">Lipoprotein</fullName>
    </recommendedName>
</protein>
<name>A0A829GW83_LACPA</name>
<gene>
    <name evidence="3" type="ORF">Lpl14_07338</name>
</gene>
<organism evidence="3 4">
    <name type="scientific">Lacticaseibacillus paracasei subsp. tolerans Lpl14</name>
    <dbReference type="NCBI Taxonomy" id="1256229"/>
    <lineage>
        <taxon>Bacteria</taxon>
        <taxon>Bacillati</taxon>
        <taxon>Bacillota</taxon>
        <taxon>Bacilli</taxon>
        <taxon>Lactobacillales</taxon>
        <taxon>Lactobacillaceae</taxon>
        <taxon>Lacticaseibacillus</taxon>
    </lineage>
</organism>
<dbReference type="EMBL" id="ANKB01000020">
    <property type="protein sequence ID" value="EPC65285.1"/>
    <property type="molecule type" value="Genomic_DNA"/>
</dbReference>
<reference evidence="3 4" key="1">
    <citation type="journal article" date="2013" name="PLoS ONE">
        <title>Lactobacillus paracasei comparative genomics: towards species pan-genome definition and exploitation of diversity.</title>
        <authorList>
            <person name="Smokvina T."/>
            <person name="Wels M."/>
            <person name="Polka J."/>
            <person name="Chervaux C."/>
            <person name="Brisse S."/>
            <person name="Boekhorst J."/>
            <person name="van Hylckama Vlieg J.E."/>
            <person name="Siezen R.J."/>
        </authorList>
    </citation>
    <scope>NUCLEOTIDE SEQUENCE [LARGE SCALE GENOMIC DNA]</scope>
    <source>
        <strain evidence="3 4">Lpl14</strain>
    </source>
</reference>
<dbReference type="AlphaFoldDB" id="A0A829GW83"/>
<evidence type="ECO:0000256" key="2">
    <source>
        <dbReference type="SAM" id="SignalP"/>
    </source>
</evidence>
<evidence type="ECO:0000313" key="3">
    <source>
        <dbReference type="EMBL" id="EPC65285.1"/>
    </source>
</evidence>
<feature type="compositionally biased region" description="Polar residues" evidence="1">
    <location>
        <begin position="23"/>
        <end position="32"/>
    </location>
</feature>
<dbReference type="Proteomes" id="UP000014285">
    <property type="component" value="Unassembled WGS sequence"/>
</dbReference>
<evidence type="ECO:0000256" key="1">
    <source>
        <dbReference type="SAM" id="MobiDB-lite"/>
    </source>
</evidence>
<feature type="signal peptide" evidence="2">
    <location>
        <begin position="1"/>
        <end position="25"/>
    </location>
</feature>
<feature type="chain" id="PRO_5038669893" description="Lipoprotein" evidence="2">
    <location>
        <begin position="26"/>
        <end position="236"/>
    </location>
</feature>
<comment type="caution">
    <text evidence="3">The sequence shown here is derived from an EMBL/GenBank/DDBJ whole genome shotgun (WGS) entry which is preliminary data.</text>
</comment>
<dbReference type="RefSeq" id="WP_003586697.1">
    <property type="nucleotide sequence ID" value="NZ_ANKB01000020.1"/>
</dbReference>
<dbReference type="PROSITE" id="PS51257">
    <property type="entry name" value="PROKAR_LIPOPROTEIN"/>
    <property type="match status" value="1"/>
</dbReference>
<feature type="region of interest" description="Disordered" evidence="1">
    <location>
        <begin position="23"/>
        <end position="93"/>
    </location>
</feature>
<feature type="compositionally biased region" description="Polar residues" evidence="1">
    <location>
        <begin position="80"/>
        <end position="93"/>
    </location>
</feature>
<accession>A0A829GW83</accession>
<sequence>MKRTLGICSAMLVVLGLVGCQSNSADNSPKQETSSKHQTKTESEHSSKAKLAAASKKKAKDASKARADSISKPQAAIVSSVESESQANNENTQKTTQGIDLHAIGTPPNFHFNGVNVPSHIALDANLSRFSVYSWNESHNGVIRTATGSFTKKVIPMKTVRIFSAPDVHFKNDPPIRSVQVNTELDFASNDARFSGGYYIFKNRIGSYSLVTPNFAGNVDVNDQDIMIEARQGQYQ</sequence>
<proteinExistence type="predicted"/>